<feature type="chain" id="PRO_5046648813" description="FlgD/Vpr Ig-like domain-containing protein" evidence="1">
    <location>
        <begin position="32"/>
        <end position="362"/>
    </location>
</feature>
<organism evidence="3 4">
    <name type="scientific">Nocardioides lentus</name>
    <dbReference type="NCBI Taxonomy" id="338077"/>
    <lineage>
        <taxon>Bacteria</taxon>
        <taxon>Bacillati</taxon>
        <taxon>Actinomycetota</taxon>
        <taxon>Actinomycetes</taxon>
        <taxon>Propionibacteriales</taxon>
        <taxon>Nocardioidaceae</taxon>
        <taxon>Nocardioides</taxon>
    </lineage>
</organism>
<reference evidence="3 4" key="1">
    <citation type="journal article" date="2019" name="Int. J. Syst. Evol. Microbiol.">
        <title>The Global Catalogue of Microorganisms (GCM) 10K type strain sequencing project: providing services to taxonomists for standard genome sequencing and annotation.</title>
        <authorList>
            <consortium name="The Broad Institute Genomics Platform"/>
            <consortium name="The Broad Institute Genome Sequencing Center for Infectious Disease"/>
            <person name="Wu L."/>
            <person name="Ma J."/>
        </authorList>
    </citation>
    <scope>NUCLEOTIDE SEQUENCE [LARGE SCALE GENOMIC DNA]</scope>
    <source>
        <strain evidence="3 4">JCM 14046</strain>
    </source>
</reference>
<sequence>MPPVRVLQAAVLTGTVLATVVSGAVTGAASAAPSATTEPAGAVGAADPNAGFMDPPDVVPVGWDGLLTYGWLNYDVTQRFTVEVTGPGYELRQRIRIPEGTSVRRRVRVGPLTAPGDHRAVFRDRSGGTVFAHDFVVAAPVDLRVGPPSAATFWPVVRDGQRDTTTVPFTLDRPAQVTGRVLDAAGRTVREVDLGLREAGVEHRWVWDGRTRDAGPERGRYVLSLVAGADALASERGVEVRVASYRVPVRRTVARPGIGAVGRAPGGCRLRPAGGGALDVDCSGAPQGVQGARLTWRFSPGTRAGAIHPDLVGAGVAAGPRPGVSLSRRRVGDAVLVTLRVRAGTAYTVERVTCSYRVRLQR</sequence>
<feature type="signal peptide" evidence="1">
    <location>
        <begin position="1"/>
        <end position="31"/>
    </location>
</feature>
<dbReference type="InterPro" id="IPR025965">
    <property type="entry name" value="FlgD/Vpr_Ig-like"/>
</dbReference>
<proteinExistence type="predicted"/>
<keyword evidence="4" id="KW-1185">Reference proteome</keyword>
<protein>
    <recommendedName>
        <fullName evidence="2">FlgD/Vpr Ig-like domain-containing protein</fullName>
    </recommendedName>
</protein>
<accession>A0ABN2P4C1</accession>
<comment type="caution">
    <text evidence="3">The sequence shown here is derived from an EMBL/GenBank/DDBJ whole genome shotgun (WGS) entry which is preliminary data.</text>
</comment>
<feature type="domain" description="FlgD/Vpr Ig-like" evidence="2">
    <location>
        <begin position="161"/>
        <end position="227"/>
    </location>
</feature>
<dbReference type="RefSeq" id="WP_344004769.1">
    <property type="nucleotide sequence ID" value="NZ_BAAAMY010000002.1"/>
</dbReference>
<evidence type="ECO:0000313" key="4">
    <source>
        <dbReference type="Proteomes" id="UP001501612"/>
    </source>
</evidence>
<evidence type="ECO:0000313" key="3">
    <source>
        <dbReference type="EMBL" id="GAA1911239.1"/>
    </source>
</evidence>
<dbReference type="EMBL" id="BAAAMY010000002">
    <property type="protein sequence ID" value="GAA1911239.1"/>
    <property type="molecule type" value="Genomic_DNA"/>
</dbReference>
<evidence type="ECO:0000256" key="1">
    <source>
        <dbReference type="SAM" id="SignalP"/>
    </source>
</evidence>
<dbReference type="Gene3D" id="2.60.40.4070">
    <property type="match status" value="1"/>
</dbReference>
<name>A0ABN2P4C1_9ACTN</name>
<gene>
    <name evidence="3" type="ORF">GCM10009737_10820</name>
</gene>
<evidence type="ECO:0000259" key="2">
    <source>
        <dbReference type="Pfam" id="PF13860"/>
    </source>
</evidence>
<dbReference type="Proteomes" id="UP001501612">
    <property type="component" value="Unassembled WGS sequence"/>
</dbReference>
<keyword evidence="1" id="KW-0732">Signal</keyword>
<dbReference type="Pfam" id="PF13860">
    <property type="entry name" value="FlgD_ig"/>
    <property type="match status" value="1"/>
</dbReference>